<dbReference type="Proteomes" id="UP000248555">
    <property type="component" value="Unassembled WGS sequence"/>
</dbReference>
<protein>
    <submittedName>
        <fullName evidence="2">Uncharacterized protein</fullName>
    </submittedName>
</protein>
<reference evidence="2 3" key="1">
    <citation type="submission" date="2018-06" db="EMBL/GenBank/DDBJ databases">
        <title>Genomic Encyclopedia of Type Strains, Phase III (KMG-III): the genomes of soil and plant-associated and newly described type strains.</title>
        <authorList>
            <person name="Whitman W."/>
        </authorList>
    </citation>
    <scope>NUCLEOTIDE SEQUENCE [LARGE SCALE GENOMIC DNA]</scope>
    <source>
        <strain evidence="2 3">CGMCC 1.8979</strain>
    </source>
</reference>
<keyword evidence="3" id="KW-1185">Reference proteome</keyword>
<organism evidence="2 3">
    <name type="scientific">Paranoxybacillus vitaminiphilus</name>
    <dbReference type="NCBI Taxonomy" id="581036"/>
    <lineage>
        <taxon>Bacteria</taxon>
        <taxon>Bacillati</taxon>
        <taxon>Bacillota</taxon>
        <taxon>Bacilli</taxon>
        <taxon>Bacillales</taxon>
        <taxon>Anoxybacillaceae</taxon>
        <taxon>Paranoxybacillus</taxon>
    </lineage>
</organism>
<name>A0A327YLP0_9BACL</name>
<evidence type="ECO:0000313" key="3">
    <source>
        <dbReference type="Proteomes" id="UP000248555"/>
    </source>
</evidence>
<dbReference type="AlphaFoldDB" id="A0A327YLP0"/>
<feature type="transmembrane region" description="Helical" evidence="1">
    <location>
        <begin position="43"/>
        <end position="62"/>
    </location>
</feature>
<keyword evidence="1" id="KW-0472">Membrane</keyword>
<keyword evidence="1" id="KW-0812">Transmembrane</keyword>
<gene>
    <name evidence="2" type="ORF">B0I26_103280</name>
</gene>
<comment type="caution">
    <text evidence="2">The sequence shown here is derived from an EMBL/GenBank/DDBJ whole genome shotgun (WGS) entry which is preliminary data.</text>
</comment>
<dbReference type="EMBL" id="QLMH01000003">
    <property type="protein sequence ID" value="RAK21322.1"/>
    <property type="molecule type" value="Genomic_DNA"/>
</dbReference>
<keyword evidence="1" id="KW-1133">Transmembrane helix</keyword>
<accession>A0A327YLP0</accession>
<dbReference type="RefSeq" id="WP_111644573.1">
    <property type="nucleotide sequence ID" value="NZ_QLMH01000003.1"/>
</dbReference>
<proteinExistence type="predicted"/>
<evidence type="ECO:0000256" key="1">
    <source>
        <dbReference type="SAM" id="Phobius"/>
    </source>
</evidence>
<sequence>MNFFLHLLRCEQKQSLPFDAAGSQLVDKVDKRRSAKPFFDKKILTLIIVLYYNLHVLMKIIIN</sequence>
<evidence type="ECO:0000313" key="2">
    <source>
        <dbReference type="EMBL" id="RAK21322.1"/>
    </source>
</evidence>